<evidence type="ECO:0000313" key="4">
    <source>
        <dbReference type="Proteomes" id="UP000549971"/>
    </source>
</evidence>
<protein>
    <submittedName>
        <fullName evidence="3">ABC-2 type transport system permease protein</fullName>
    </submittedName>
</protein>
<keyword evidence="2" id="KW-0812">Transmembrane</keyword>
<sequence>MSPSDVQVVGQRGAVTTAPSSTSRTSDEQPQRPGAGRHTLALFGTELHLVFGRARTWVLLAVLGVVPMLVGVAIRLSGSSGDAEGFIGQVAGNGFFLIVASLALSLPFFLPTAVTVISGESLAGESSLGTLRNLLTAPAGRSRLLAAKMVALAIFCLAATLTVWLGGLIAGFILFPVGDVVLLSGSTVSLADGLLRALGIAVLIAASLLGLAGIGLFVSSLTSTPLAAMAATFGAFIVFGILGAIPQIDEIHPWLLMYGWTSFADLLRDPPYWDAIIRNLLMQSAYLAVFYAAAWARLTSRDVNG</sequence>
<keyword evidence="4" id="KW-1185">Reference proteome</keyword>
<name>A0A7W9J2T2_9ACTN</name>
<accession>A0A7W9J2T2</accession>
<feature type="transmembrane region" description="Helical" evidence="2">
    <location>
        <begin position="226"/>
        <end position="245"/>
    </location>
</feature>
<dbReference type="RefSeq" id="WP_238355991.1">
    <property type="nucleotide sequence ID" value="NZ_JACHMY010000001.1"/>
</dbReference>
<feature type="transmembrane region" description="Helical" evidence="2">
    <location>
        <begin position="94"/>
        <end position="117"/>
    </location>
</feature>
<feature type="transmembrane region" description="Helical" evidence="2">
    <location>
        <begin position="195"/>
        <end position="219"/>
    </location>
</feature>
<evidence type="ECO:0000256" key="1">
    <source>
        <dbReference type="SAM" id="MobiDB-lite"/>
    </source>
</evidence>
<comment type="caution">
    <text evidence="3">The sequence shown here is derived from an EMBL/GenBank/DDBJ whole genome shotgun (WGS) entry which is preliminary data.</text>
</comment>
<organism evidence="3 4">
    <name type="scientific">Kribbella italica</name>
    <dbReference type="NCBI Taxonomy" id="1540520"/>
    <lineage>
        <taxon>Bacteria</taxon>
        <taxon>Bacillati</taxon>
        <taxon>Actinomycetota</taxon>
        <taxon>Actinomycetes</taxon>
        <taxon>Propionibacteriales</taxon>
        <taxon>Kribbellaceae</taxon>
        <taxon>Kribbella</taxon>
    </lineage>
</organism>
<proteinExistence type="predicted"/>
<dbReference type="GO" id="GO:0005886">
    <property type="term" value="C:plasma membrane"/>
    <property type="evidence" value="ECO:0007669"/>
    <property type="project" value="UniProtKB-SubCell"/>
</dbReference>
<dbReference type="AlphaFoldDB" id="A0A7W9J2T2"/>
<dbReference type="PANTHER" id="PTHR37305">
    <property type="entry name" value="INTEGRAL MEMBRANE PROTEIN-RELATED"/>
    <property type="match status" value="1"/>
</dbReference>
<keyword evidence="2" id="KW-1133">Transmembrane helix</keyword>
<gene>
    <name evidence="3" type="ORF">HDA39_001345</name>
</gene>
<feature type="transmembrane region" description="Helical" evidence="2">
    <location>
        <begin position="150"/>
        <end position="175"/>
    </location>
</feature>
<evidence type="ECO:0000256" key="2">
    <source>
        <dbReference type="SAM" id="Phobius"/>
    </source>
</evidence>
<feature type="transmembrane region" description="Helical" evidence="2">
    <location>
        <begin position="280"/>
        <end position="298"/>
    </location>
</feature>
<dbReference type="Proteomes" id="UP000549971">
    <property type="component" value="Unassembled WGS sequence"/>
</dbReference>
<keyword evidence="2" id="KW-0472">Membrane</keyword>
<reference evidence="3 4" key="1">
    <citation type="submission" date="2020-08" db="EMBL/GenBank/DDBJ databases">
        <title>Sequencing the genomes of 1000 actinobacteria strains.</title>
        <authorList>
            <person name="Klenk H.-P."/>
        </authorList>
    </citation>
    <scope>NUCLEOTIDE SEQUENCE [LARGE SCALE GENOMIC DNA]</scope>
    <source>
        <strain evidence="3 4">DSM 28967</strain>
    </source>
</reference>
<dbReference type="Pfam" id="PF12679">
    <property type="entry name" value="ABC2_membrane_2"/>
    <property type="match status" value="1"/>
</dbReference>
<feature type="transmembrane region" description="Helical" evidence="2">
    <location>
        <begin position="57"/>
        <end position="74"/>
    </location>
</feature>
<dbReference type="EMBL" id="JACHMY010000001">
    <property type="protein sequence ID" value="MBB5834611.1"/>
    <property type="molecule type" value="Genomic_DNA"/>
</dbReference>
<evidence type="ECO:0000313" key="3">
    <source>
        <dbReference type="EMBL" id="MBB5834611.1"/>
    </source>
</evidence>
<feature type="region of interest" description="Disordered" evidence="1">
    <location>
        <begin position="1"/>
        <end position="36"/>
    </location>
</feature>
<dbReference type="GO" id="GO:0140359">
    <property type="term" value="F:ABC-type transporter activity"/>
    <property type="evidence" value="ECO:0007669"/>
    <property type="project" value="InterPro"/>
</dbReference>
<dbReference type="PANTHER" id="PTHR37305:SF1">
    <property type="entry name" value="MEMBRANE PROTEIN"/>
    <property type="match status" value="1"/>
</dbReference>